<dbReference type="SUPFAM" id="SSF88723">
    <property type="entry name" value="PIN domain-like"/>
    <property type="match status" value="1"/>
</dbReference>
<dbReference type="CDD" id="cd18692">
    <property type="entry name" value="PIN_VapC-like"/>
    <property type="match status" value="1"/>
</dbReference>
<accession>A0A1J5NX55</accession>
<keyword evidence="2" id="KW-0255">Endonuclease</keyword>
<dbReference type="Pfam" id="PF01850">
    <property type="entry name" value="PIN"/>
    <property type="match status" value="1"/>
</dbReference>
<sequence length="157" mass="17280">MTLTNLVLCLTANLIAMNVMTAKAFLDTNIVLYAIGQDTHKKAVARQLIAANPMVSAQVINESVNVCLKKFKFDKKQAYAFADTVMNKVNVLPVDEAVIRKSADLAMTHQLSNWDALIVAAALLADCETVYSEDMQHGQIFEKSLKVINPFLQQPAP</sequence>
<dbReference type="GO" id="GO:0004519">
    <property type="term" value="F:endonuclease activity"/>
    <property type="evidence" value="ECO:0007669"/>
    <property type="project" value="UniProtKB-KW"/>
</dbReference>
<gene>
    <name evidence="2" type="primary">vapC_25</name>
    <name evidence="2" type="ORF">GALL_551170</name>
</gene>
<dbReference type="InterPro" id="IPR002716">
    <property type="entry name" value="PIN_dom"/>
</dbReference>
<feature type="domain" description="PIN" evidence="1">
    <location>
        <begin position="25"/>
        <end position="134"/>
    </location>
</feature>
<dbReference type="Gene3D" id="3.40.50.1010">
    <property type="entry name" value="5'-nuclease"/>
    <property type="match status" value="1"/>
</dbReference>
<protein>
    <submittedName>
        <fullName evidence="2">tRNA(fMet)-specific endonuclease VapC</fullName>
    </submittedName>
</protein>
<name>A0A1J5NX55_9ZZZZ</name>
<organism evidence="2">
    <name type="scientific">mine drainage metagenome</name>
    <dbReference type="NCBI Taxonomy" id="410659"/>
    <lineage>
        <taxon>unclassified sequences</taxon>
        <taxon>metagenomes</taxon>
        <taxon>ecological metagenomes</taxon>
    </lineage>
</organism>
<comment type="caution">
    <text evidence="2">The sequence shown here is derived from an EMBL/GenBank/DDBJ whole genome shotgun (WGS) entry which is preliminary data.</text>
</comment>
<dbReference type="EMBL" id="MLJW01009091">
    <property type="protein sequence ID" value="OIQ63342.1"/>
    <property type="molecule type" value="Genomic_DNA"/>
</dbReference>
<keyword evidence="2" id="KW-0540">Nuclease</keyword>
<evidence type="ECO:0000259" key="1">
    <source>
        <dbReference type="Pfam" id="PF01850"/>
    </source>
</evidence>
<reference evidence="2" key="1">
    <citation type="submission" date="2016-10" db="EMBL/GenBank/DDBJ databases">
        <title>Sequence of Gallionella enrichment culture.</title>
        <authorList>
            <person name="Poehlein A."/>
            <person name="Muehling M."/>
            <person name="Daniel R."/>
        </authorList>
    </citation>
    <scope>NUCLEOTIDE SEQUENCE</scope>
</reference>
<keyword evidence="2" id="KW-0378">Hydrolase</keyword>
<dbReference type="AlphaFoldDB" id="A0A1J5NX55"/>
<proteinExistence type="predicted"/>
<evidence type="ECO:0000313" key="2">
    <source>
        <dbReference type="EMBL" id="OIQ63342.1"/>
    </source>
</evidence>
<dbReference type="InterPro" id="IPR029060">
    <property type="entry name" value="PIN-like_dom_sf"/>
</dbReference>